<sequence>MHDASSWGKQTLSRLGSIYTLRQAHDDLNTVIVSASLLEALIQGIKVNASKLLNFLELPGYGDLRLPVSLSSNLHAYEQTISHLDLLEPIPEGNAWHLVATKDVYLPTHMDAKGAAVMIFAEVKAKLLFMLMSTASSFGKATDLRYSVDLNQEMKTTPAGVLKDMPDWQVQGVLLLVGDMIIMPPGTYHFDYTLELSVCNGRHFYAASTIWESCWAIFHTFNLGRTVANTDHTKNQTGLVNLMAYWHQEFINGLSDSLSAP</sequence>
<protein>
    <recommendedName>
        <fullName evidence="3">JmjC domain-containing protein</fullName>
    </recommendedName>
</protein>
<feature type="non-terminal residue" evidence="1">
    <location>
        <position position="261"/>
    </location>
</feature>
<evidence type="ECO:0008006" key="3">
    <source>
        <dbReference type="Google" id="ProtNLM"/>
    </source>
</evidence>
<evidence type="ECO:0000313" key="1">
    <source>
        <dbReference type="EMBL" id="KAL0565712.1"/>
    </source>
</evidence>
<name>A0ABR3ES17_9AGAR</name>
<gene>
    <name evidence="1" type="ORF">V5O48_016310</name>
</gene>
<keyword evidence="2" id="KW-1185">Reference proteome</keyword>
<proteinExistence type="predicted"/>
<dbReference type="Proteomes" id="UP001465976">
    <property type="component" value="Unassembled WGS sequence"/>
</dbReference>
<organism evidence="1 2">
    <name type="scientific">Marasmius crinis-equi</name>
    <dbReference type="NCBI Taxonomy" id="585013"/>
    <lineage>
        <taxon>Eukaryota</taxon>
        <taxon>Fungi</taxon>
        <taxon>Dikarya</taxon>
        <taxon>Basidiomycota</taxon>
        <taxon>Agaricomycotina</taxon>
        <taxon>Agaricomycetes</taxon>
        <taxon>Agaricomycetidae</taxon>
        <taxon>Agaricales</taxon>
        <taxon>Marasmiineae</taxon>
        <taxon>Marasmiaceae</taxon>
        <taxon>Marasmius</taxon>
    </lineage>
</organism>
<dbReference type="Gene3D" id="2.60.120.650">
    <property type="entry name" value="Cupin"/>
    <property type="match status" value="1"/>
</dbReference>
<reference evidence="1 2" key="1">
    <citation type="submission" date="2024-02" db="EMBL/GenBank/DDBJ databases">
        <title>A draft genome for the cacao thread blight pathogen Marasmius crinis-equi.</title>
        <authorList>
            <person name="Cohen S.P."/>
            <person name="Baruah I.K."/>
            <person name="Amoako-Attah I."/>
            <person name="Bukari Y."/>
            <person name="Meinhardt L.W."/>
            <person name="Bailey B.A."/>
        </authorList>
    </citation>
    <scope>NUCLEOTIDE SEQUENCE [LARGE SCALE GENOMIC DNA]</scope>
    <source>
        <strain evidence="1 2">GH-76</strain>
    </source>
</reference>
<comment type="caution">
    <text evidence="1">The sequence shown here is derived from an EMBL/GenBank/DDBJ whole genome shotgun (WGS) entry which is preliminary data.</text>
</comment>
<accession>A0ABR3ES17</accession>
<dbReference type="EMBL" id="JBAHYK010002152">
    <property type="protein sequence ID" value="KAL0565712.1"/>
    <property type="molecule type" value="Genomic_DNA"/>
</dbReference>
<evidence type="ECO:0000313" key="2">
    <source>
        <dbReference type="Proteomes" id="UP001465976"/>
    </source>
</evidence>